<gene>
    <name evidence="2" type="ORF">LMXM_25_0030</name>
</gene>
<evidence type="ECO:0000259" key="1">
    <source>
        <dbReference type="SMART" id="SM00355"/>
    </source>
</evidence>
<dbReference type="PANTHER" id="PTHR11538">
    <property type="entry name" value="PHENYLALANYL-TRNA SYNTHETASE"/>
    <property type="match status" value="1"/>
</dbReference>
<feature type="domain" description="C2H2-type" evidence="1">
    <location>
        <begin position="543"/>
        <end position="568"/>
    </location>
</feature>
<dbReference type="SMART" id="SM00355">
    <property type="entry name" value="ZnF_C2H2"/>
    <property type="match status" value="3"/>
</dbReference>
<sequence>MPQASHDDGSHKRRSVIHVLPDPLFILLVGEGNLSFSYALVKRLSRSAVVRRATQNEVVASERRRGIVVEVVATTFDSEAEVSRKYPEAVGFLAYFAAKQRVRVGYYGDVNATSLSSAAAPLRDHPFHLVIFNNPHIGFEDLYRHIALLSHFFRSASELHKRTPTVDFAQEIVVTLCDDQAQRWDLLGCAARNGYICVAAVPIRSADFPEYTNRRHQRHAAFPFRIMVQYYFVAPQDALHEVLRDLSAELTLWEQERQSRLHEGLPCSYTCVEWLRVAKSNFGYSPQAADATAEVSDSTATSPCFSSGDDFSVNGSAGSAQQPLPLLHPTLVACVVGAAAMAPFSSDPSADHTQAFMPYLPSSTWIRLYRAQRLAERRLCSSPALAPPKAPPLPPHLDSLMLGRPLTSKEAKKLERYLSGYGAAMRAKAQQRRPAETQAACACRCNECQPARTFETDADLRQHQLARHCDATLPAPTLYARVHEQVVETASHRLEKALDGLDIQDGGDSSYCEVCGLRFKSGDAYEEHLHYLSPLPGDDAANLVCTVCQPVKCFTDRRALEQHRVTKHAAGD</sequence>
<dbReference type="OMA" id="FPFRIMV"/>
<dbReference type="PANTHER" id="PTHR11538:SF26">
    <property type="entry name" value="FERREDOXIN-FOLD ANTICODON-BINDING DOMAIN-CONTAINING PROTEIN 1"/>
    <property type="match status" value="1"/>
</dbReference>
<dbReference type="GeneID" id="13449082"/>
<dbReference type="OrthoDB" id="273345at2759"/>
<organism evidence="2 3">
    <name type="scientific">Leishmania mexicana (strain MHOM/GT/2001/U1103)</name>
    <dbReference type="NCBI Taxonomy" id="929439"/>
    <lineage>
        <taxon>Eukaryota</taxon>
        <taxon>Discoba</taxon>
        <taxon>Euglenozoa</taxon>
        <taxon>Kinetoplastea</taxon>
        <taxon>Metakinetoplastina</taxon>
        <taxon>Trypanosomatida</taxon>
        <taxon>Trypanosomatidae</taxon>
        <taxon>Leishmaniinae</taxon>
        <taxon>Leishmania</taxon>
    </lineage>
</organism>
<reference evidence="2 3" key="1">
    <citation type="journal article" date="2011" name="Genome Res.">
        <title>Chromosome and gene copy number variation allow major structural change between species and strains of Leishmania.</title>
        <authorList>
            <person name="Rogers M.B."/>
            <person name="Hilley J.D."/>
            <person name="Dickens N.J."/>
            <person name="Wilkes J."/>
            <person name="Bates P.A."/>
            <person name="Depledge D.P."/>
            <person name="Harris D."/>
            <person name="Her Y."/>
            <person name="Herzyk P."/>
            <person name="Imamura H."/>
            <person name="Otto T.D."/>
            <person name="Sanders M."/>
            <person name="Seeger K."/>
            <person name="Dujardin J.C."/>
            <person name="Berriman M."/>
            <person name="Smith D.F."/>
            <person name="Hertz-Fowler C."/>
            <person name="Mottram J.C."/>
        </authorList>
    </citation>
    <scope>NUCLEOTIDE SEQUENCE [LARGE SCALE GENOMIC DNA]</scope>
    <source>
        <strain evidence="2 3">MHOM/GT/2001/U1103</strain>
    </source>
</reference>
<dbReference type="VEuPathDB" id="TriTrypDB:LmxM.25.0030"/>
<evidence type="ECO:0000313" key="3">
    <source>
        <dbReference type="Proteomes" id="UP000007259"/>
    </source>
</evidence>
<dbReference type="Proteomes" id="UP000007259">
    <property type="component" value="Chromosome 25"/>
</dbReference>
<dbReference type="Pfam" id="PF10354">
    <property type="entry name" value="BMT5-like"/>
    <property type="match status" value="1"/>
</dbReference>
<feature type="domain" description="C2H2-type" evidence="1">
    <location>
        <begin position="510"/>
        <end position="530"/>
    </location>
</feature>
<protein>
    <recommendedName>
        <fullName evidence="1">C2H2-type domain-containing protein</fullName>
    </recommendedName>
</protein>
<dbReference type="GO" id="GO:0005737">
    <property type="term" value="C:cytoplasm"/>
    <property type="evidence" value="ECO:0007669"/>
    <property type="project" value="TreeGrafter"/>
</dbReference>
<dbReference type="PhylomeDB" id="E9AXY1"/>
<dbReference type="KEGG" id="lmi:LMXM_25_0030"/>
<keyword evidence="3" id="KW-1185">Reference proteome</keyword>
<dbReference type="InterPro" id="IPR019446">
    <property type="entry name" value="BMT5-like"/>
</dbReference>
<dbReference type="EMBL" id="FR799578">
    <property type="protein sequence ID" value="CBZ27570.1"/>
    <property type="molecule type" value="Genomic_DNA"/>
</dbReference>
<name>E9AXY1_LEIMU</name>
<dbReference type="RefSeq" id="XP_003876055.1">
    <property type="nucleotide sequence ID" value="XM_003876006.1"/>
</dbReference>
<proteinExistence type="predicted"/>
<evidence type="ECO:0000313" key="2">
    <source>
        <dbReference type="EMBL" id="CBZ27570.1"/>
    </source>
</evidence>
<feature type="domain" description="C2H2-type" evidence="1">
    <location>
        <begin position="443"/>
        <end position="468"/>
    </location>
</feature>
<dbReference type="GO" id="GO:0070475">
    <property type="term" value="P:rRNA base methylation"/>
    <property type="evidence" value="ECO:0007669"/>
    <property type="project" value="InterPro"/>
</dbReference>
<dbReference type="GO" id="GO:0070042">
    <property type="term" value="F:rRNA (uridine-N3-)-methyltransferase activity"/>
    <property type="evidence" value="ECO:0007669"/>
    <property type="project" value="InterPro"/>
</dbReference>
<dbReference type="AlphaFoldDB" id="E9AXY1"/>
<dbReference type="InterPro" id="IPR013087">
    <property type="entry name" value="Znf_C2H2_type"/>
</dbReference>
<accession>E9AXY1</accession>